<gene>
    <name evidence="2" type="ORF">SAMN04488541_10615</name>
</gene>
<dbReference type="Proteomes" id="UP000199513">
    <property type="component" value="Unassembled WGS sequence"/>
</dbReference>
<dbReference type="Pfam" id="PF20243">
    <property type="entry name" value="MbnP"/>
    <property type="match status" value="1"/>
</dbReference>
<accession>A0A1I2JR56</accession>
<proteinExistence type="predicted"/>
<name>A0A1I2JR56_9BACT</name>
<feature type="domain" description="Copper-binding protein MbnP-like" evidence="1">
    <location>
        <begin position="29"/>
        <end position="226"/>
    </location>
</feature>
<dbReference type="STRING" id="1003.SAMN04488541_10615"/>
<evidence type="ECO:0000313" key="3">
    <source>
        <dbReference type="Proteomes" id="UP000199513"/>
    </source>
</evidence>
<dbReference type="EMBL" id="FONY01000061">
    <property type="protein sequence ID" value="SFF57064.1"/>
    <property type="molecule type" value="Genomic_DNA"/>
</dbReference>
<dbReference type="InterPro" id="IPR046863">
    <property type="entry name" value="MbnP-like_dom"/>
</dbReference>
<dbReference type="PROSITE" id="PS51257">
    <property type="entry name" value="PROKAR_LIPOPROTEIN"/>
    <property type="match status" value="1"/>
</dbReference>
<organism evidence="2 3">
    <name type="scientific">Thermoflexibacter ruber</name>
    <dbReference type="NCBI Taxonomy" id="1003"/>
    <lineage>
        <taxon>Bacteria</taxon>
        <taxon>Pseudomonadati</taxon>
        <taxon>Bacteroidota</taxon>
        <taxon>Cytophagia</taxon>
        <taxon>Cytophagales</taxon>
        <taxon>Thermoflexibacteraceae</taxon>
        <taxon>Thermoflexibacter</taxon>
    </lineage>
</organism>
<reference evidence="2 3" key="1">
    <citation type="submission" date="2016-10" db="EMBL/GenBank/DDBJ databases">
        <authorList>
            <person name="de Groot N.N."/>
        </authorList>
    </citation>
    <scope>NUCLEOTIDE SEQUENCE [LARGE SCALE GENOMIC DNA]</scope>
    <source>
        <strain>GEY</strain>
        <strain evidence="3">DSM 9560</strain>
    </source>
</reference>
<dbReference type="AlphaFoldDB" id="A0A1I2JR56"/>
<dbReference type="RefSeq" id="WP_091549371.1">
    <property type="nucleotide sequence ID" value="NZ_FONY01000061.1"/>
</dbReference>
<keyword evidence="3" id="KW-1185">Reference proteome</keyword>
<protein>
    <recommendedName>
        <fullName evidence="1">Copper-binding protein MbnP-like domain-containing protein</fullName>
    </recommendedName>
</protein>
<evidence type="ECO:0000259" key="1">
    <source>
        <dbReference type="Pfam" id="PF20243"/>
    </source>
</evidence>
<sequence length="249" mass="28151">MKTLFKNLYVVFLFVLLTSCEKKENIATANVSLNFANLMNNSPLLLENTTYTTALGGRFTVSELKYYISNIKLINSQTGKVFTEPDSYHLIERKSDTHIDEVVIKNVTLGKYDQIEFAVGIDKPRNLSTDQVGDLDPSNNMAWDWKTGYKFLLLEGNVFLSTGERRGLVYHVGADENYRTILLNFPSVENLKVEEGKTPTINISVEIAKLFNSPNRIDIEQHRTVMFSEVAGKVADNYATMFSIEKVGL</sequence>
<evidence type="ECO:0000313" key="2">
    <source>
        <dbReference type="EMBL" id="SFF57064.1"/>
    </source>
</evidence>
<dbReference type="OrthoDB" id="1422031at2"/>